<proteinExistence type="predicted"/>
<dbReference type="PRINTS" id="PR00038">
    <property type="entry name" value="HTHLUXR"/>
</dbReference>
<dbReference type="InterPro" id="IPR011006">
    <property type="entry name" value="CheY-like_superfamily"/>
</dbReference>
<accession>A0A100WJL7</accession>
<evidence type="ECO:0000259" key="6">
    <source>
        <dbReference type="PROSITE" id="PS50043"/>
    </source>
</evidence>
<dbReference type="PANTHER" id="PTHR43214:SF24">
    <property type="entry name" value="TRANSCRIPTIONAL REGULATORY PROTEIN NARL-RELATED"/>
    <property type="match status" value="1"/>
</dbReference>
<evidence type="ECO:0000259" key="7">
    <source>
        <dbReference type="PROSITE" id="PS50110"/>
    </source>
</evidence>
<feature type="domain" description="HTH luxR-type" evidence="6">
    <location>
        <begin position="145"/>
        <end position="208"/>
    </location>
</feature>
<dbReference type="EMBL" id="BCSY01000129">
    <property type="protein sequence ID" value="GAS99114.1"/>
    <property type="molecule type" value="Genomic_DNA"/>
</dbReference>
<evidence type="ECO:0000256" key="1">
    <source>
        <dbReference type="ARBA" id="ARBA00022553"/>
    </source>
</evidence>
<feature type="domain" description="Response regulatory" evidence="7">
    <location>
        <begin position="3"/>
        <end position="119"/>
    </location>
</feature>
<dbReference type="CDD" id="cd17535">
    <property type="entry name" value="REC_NarL-like"/>
    <property type="match status" value="1"/>
</dbReference>
<organism evidence="8 9">
    <name type="scientific">Mycolicibacterium canariasense</name>
    <name type="common">Mycobacterium canariasense</name>
    <dbReference type="NCBI Taxonomy" id="228230"/>
    <lineage>
        <taxon>Bacteria</taxon>
        <taxon>Bacillati</taxon>
        <taxon>Actinomycetota</taxon>
        <taxon>Actinomycetes</taxon>
        <taxon>Mycobacteriales</taxon>
        <taxon>Mycobacteriaceae</taxon>
        <taxon>Mycolicibacterium</taxon>
    </lineage>
</organism>
<dbReference type="SMART" id="SM00421">
    <property type="entry name" value="HTH_LUXR"/>
    <property type="match status" value="1"/>
</dbReference>
<keyword evidence="1 5" id="KW-0597">Phosphoprotein</keyword>
<keyword evidence="9" id="KW-1185">Reference proteome</keyword>
<comment type="caution">
    <text evidence="8">The sequence shown here is derived from an EMBL/GenBank/DDBJ whole genome shotgun (WGS) entry which is preliminary data.</text>
</comment>
<dbReference type="SUPFAM" id="SSF52172">
    <property type="entry name" value="CheY-like"/>
    <property type="match status" value="1"/>
</dbReference>
<dbReference type="Pfam" id="PF00072">
    <property type="entry name" value="Response_reg"/>
    <property type="match status" value="1"/>
</dbReference>
<feature type="modified residue" description="4-aspartylphosphate" evidence="5">
    <location>
        <position position="54"/>
    </location>
</feature>
<gene>
    <name evidence="8" type="ORF">RMCC_6079</name>
</gene>
<evidence type="ECO:0000256" key="5">
    <source>
        <dbReference type="PROSITE-ProRule" id="PRU00169"/>
    </source>
</evidence>
<dbReference type="GO" id="GO:0003677">
    <property type="term" value="F:DNA binding"/>
    <property type="evidence" value="ECO:0007669"/>
    <property type="project" value="UniProtKB-KW"/>
</dbReference>
<reference evidence="9" key="2">
    <citation type="submission" date="2016-02" db="EMBL/GenBank/DDBJ databases">
        <title>Draft genome sequence of five rapidly growing Mycobacterium species.</title>
        <authorList>
            <person name="Katahira K."/>
            <person name="Gotou Y."/>
            <person name="Iida K."/>
            <person name="Ogura Y."/>
            <person name="Hayashi T."/>
        </authorList>
    </citation>
    <scope>NUCLEOTIDE SEQUENCE [LARGE SCALE GENOMIC DNA]</scope>
    <source>
        <strain evidence="9">JCM15298</strain>
    </source>
</reference>
<evidence type="ECO:0000313" key="8">
    <source>
        <dbReference type="EMBL" id="GAS99114.1"/>
    </source>
</evidence>
<keyword evidence="4" id="KW-0804">Transcription</keyword>
<dbReference type="OrthoDB" id="9808843at2"/>
<dbReference type="GO" id="GO:0000160">
    <property type="term" value="P:phosphorelay signal transduction system"/>
    <property type="evidence" value="ECO:0007669"/>
    <property type="project" value="InterPro"/>
</dbReference>
<dbReference type="InterPro" id="IPR001789">
    <property type="entry name" value="Sig_transdc_resp-reg_receiver"/>
</dbReference>
<protein>
    <submittedName>
        <fullName evidence="8">Two-component system response regulator</fullName>
    </submittedName>
</protein>
<evidence type="ECO:0000256" key="4">
    <source>
        <dbReference type="ARBA" id="ARBA00023163"/>
    </source>
</evidence>
<dbReference type="InterPro" id="IPR039420">
    <property type="entry name" value="WalR-like"/>
</dbReference>
<dbReference type="STRING" id="228230.RMCC_6079"/>
<dbReference type="CDD" id="cd06170">
    <property type="entry name" value="LuxR_C_like"/>
    <property type="match status" value="1"/>
</dbReference>
<keyword evidence="2" id="KW-0805">Transcription regulation</keyword>
<dbReference type="PANTHER" id="PTHR43214">
    <property type="entry name" value="TWO-COMPONENT RESPONSE REGULATOR"/>
    <property type="match status" value="1"/>
</dbReference>
<dbReference type="Proteomes" id="UP000069443">
    <property type="component" value="Unassembled WGS sequence"/>
</dbReference>
<dbReference type="PROSITE" id="PS00622">
    <property type="entry name" value="HTH_LUXR_1"/>
    <property type="match status" value="1"/>
</dbReference>
<dbReference type="AlphaFoldDB" id="A0A100WJL7"/>
<dbReference type="InterPro" id="IPR000792">
    <property type="entry name" value="Tscrpt_reg_LuxR_C"/>
</dbReference>
<dbReference type="InterPro" id="IPR058245">
    <property type="entry name" value="NreC/VraR/RcsB-like_REC"/>
</dbReference>
<dbReference type="PROSITE" id="PS50110">
    <property type="entry name" value="RESPONSE_REGULATORY"/>
    <property type="match status" value="1"/>
</dbReference>
<dbReference type="GO" id="GO:0006355">
    <property type="term" value="P:regulation of DNA-templated transcription"/>
    <property type="evidence" value="ECO:0007669"/>
    <property type="project" value="InterPro"/>
</dbReference>
<dbReference type="InterPro" id="IPR016032">
    <property type="entry name" value="Sig_transdc_resp-reg_C-effctor"/>
</dbReference>
<evidence type="ECO:0000256" key="3">
    <source>
        <dbReference type="ARBA" id="ARBA00023125"/>
    </source>
</evidence>
<dbReference type="SUPFAM" id="SSF46894">
    <property type="entry name" value="C-terminal effector domain of the bipartite response regulators"/>
    <property type="match status" value="1"/>
</dbReference>
<dbReference type="PROSITE" id="PS50043">
    <property type="entry name" value="HTH_LUXR_2"/>
    <property type="match status" value="1"/>
</dbReference>
<evidence type="ECO:0000256" key="2">
    <source>
        <dbReference type="ARBA" id="ARBA00023015"/>
    </source>
</evidence>
<keyword evidence="3" id="KW-0238">DNA-binding</keyword>
<sequence length="208" mass="21958">MISVVVADDQSAVREGLITILELTEGIVVVAGAADGAEAIDAVREHRPDVLLLDLQMPSVDGHAVIRALCEHGCSTRILVLTTYGDDDSIGAALAAGAHGYITKADGAAQIVAAIRSAAAGQSPFGSEATQFLLRGIRSRRNAQTAARRYGLTEQEVRVLHLIVAGLRNRDIADELVISMATVKTHINNLFAKMGVSSREEAVRLVAP</sequence>
<dbReference type="Pfam" id="PF00196">
    <property type="entry name" value="GerE"/>
    <property type="match status" value="1"/>
</dbReference>
<reference evidence="9" key="1">
    <citation type="journal article" date="2016" name="Genome Announc.">
        <title>Draft Genome Sequences of Five Rapidly Growing Mycobacterium Species, M. thermoresistibile, M. fortuitum subsp. acetamidolyticum, M. canariasense, M. brisbanense, and M. novocastrense.</title>
        <authorList>
            <person name="Katahira K."/>
            <person name="Ogura Y."/>
            <person name="Gotoh Y."/>
            <person name="Hayashi T."/>
        </authorList>
    </citation>
    <scope>NUCLEOTIDE SEQUENCE [LARGE SCALE GENOMIC DNA]</scope>
    <source>
        <strain evidence="9">JCM15298</strain>
    </source>
</reference>
<name>A0A100WJL7_MYCCR</name>
<evidence type="ECO:0000313" key="9">
    <source>
        <dbReference type="Proteomes" id="UP000069443"/>
    </source>
</evidence>
<dbReference type="Gene3D" id="3.40.50.2300">
    <property type="match status" value="1"/>
</dbReference>
<dbReference type="SMART" id="SM00448">
    <property type="entry name" value="REC"/>
    <property type="match status" value="1"/>
</dbReference>